<keyword evidence="1" id="KW-0472">Membrane</keyword>
<keyword evidence="1" id="KW-0812">Transmembrane</keyword>
<proteinExistence type="predicted"/>
<gene>
    <name evidence="2" type="ORF">METZ01_LOCUS288048</name>
</gene>
<keyword evidence="1" id="KW-1133">Transmembrane helix</keyword>
<feature type="transmembrane region" description="Helical" evidence="1">
    <location>
        <begin position="51"/>
        <end position="70"/>
    </location>
</feature>
<dbReference type="EMBL" id="UINC01086590">
    <property type="protein sequence ID" value="SVC35194.1"/>
    <property type="molecule type" value="Genomic_DNA"/>
</dbReference>
<feature type="non-terminal residue" evidence="2">
    <location>
        <position position="1"/>
    </location>
</feature>
<evidence type="ECO:0000313" key="2">
    <source>
        <dbReference type="EMBL" id="SVC35194.1"/>
    </source>
</evidence>
<name>A0A382LEA7_9ZZZZ</name>
<organism evidence="2">
    <name type="scientific">marine metagenome</name>
    <dbReference type="NCBI Taxonomy" id="408172"/>
    <lineage>
        <taxon>unclassified sequences</taxon>
        <taxon>metagenomes</taxon>
        <taxon>ecological metagenomes</taxon>
    </lineage>
</organism>
<evidence type="ECO:0000256" key="1">
    <source>
        <dbReference type="SAM" id="Phobius"/>
    </source>
</evidence>
<reference evidence="2" key="1">
    <citation type="submission" date="2018-05" db="EMBL/GenBank/DDBJ databases">
        <authorList>
            <person name="Lanie J.A."/>
            <person name="Ng W.-L."/>
            <person name="Kazmierczak K.M."/>
            <person name="Andrzejewski T.M."/>
            <person name="Davidsen T.M."/>
            <person name="Wayne K.J."/>
            <person name="Tettelin H."/>
            <person name="Glass J.I."/>
            <person name="Rusch D."/>
            <person name="Podicherti R."/>
            <person name="Tsui H.-C.T."/>
            <person name="Winkler M.E."/>
        </authorList>
    </citation>
    <scope>NUCLEOTIDE SEQUENCE</scope>
</reference>
<dbReference type="AlphaFoldDB" id="A0A382LEA7"/>
<accession>A0A382LEA7</accession>
<sequence>VIRDLAEEEAKRVANKIVDKGEIDHTALRFWLAGAHEKILKLETKVKIANFNFWVIVFFLLILPTLIRILK</sequence>
<protein>
    <submittedName>
        <fullName evidence="2">Uncharacterized protein</fullName>
    </submittedName>
</protein>